<sequence>MEDELEYIKKLETSKLIEIIQDIFGFEETSAALLELYNRDINKTFELGIDILENNKGDDYLQATVFDIIYDINPMRTLDCIYKRKADIGVVLLGDIMSEVSIEIYKKTDIEIPDELLNLLLERYQNLNEYEQNKIINDYTEFERNLNAT</sequence>
<gene>
    <name evidence="1" type="ORF">SAMN02745136_04663</name>
</gene>
<organism evidence="1 2">
    <name type="scientific">Anaerocolumna jejuensis DSM 15929</name>
    <dbReference type="NCBI Taxonomy" id="1121322"/>
    <lineage>
        <taxon>Bacteria</taxon>
        <taxon>Bacillati</taxon>
        <taxon>Bacillota</taxon>
        <taxon>Clostridia</taxon>
        <taxon>Lachnospirales</taxon>
        <taxon>Lachnospiraceae</taxon>
        <taxon>Anaerocolumna</taxon>
    </lineage>
</organism>
<protein>
    <recommendedName>
        <fullName evidence="3">Immunity protein 30</fullName>
    </recommendedName>
</protein>
<dbReference type="STRING" id="1121322.SAMN02745136_04663"/>
<evidence type="ECO:0000313" key="2">
    <source>
        <dbReference type="Proteomes" id="UP000184386"/>
    </source>
</evidence>
<dbReference type="Proteomes" id="UP000184386">
    <property type="component" value="Unassembled WGS sequence"/>
</dbReference>
<dbReference type="EMBL" id="FRAC01000030">
    <property type="protein sequence ID" value="SHL33875.1"/>
    <property type="molecule type" value="Genomic_DNA"/>
</dbReference>
<reference evidence="1 2" key="1">
    <citation type="submission" date="2016-11" db="EMBL/GenBank/DDBJ databases">
        <authorList>
            <person name="Jaros S."/>
            <person name="Januszkiewicz K."/>
            <person name="Wedrychowicz H."/>
        </authorList>
    </citation>
    <scope>NUCLEOTIDE SEQUENCE [LARGE SCALE GENOMIC DNA]</scope>
    <source>
        <strain evidence="1 2">DSM 15929</strain>
    </source>
</reference>
<keyword evidence="2" id="KW-1185">Reference proteome</keyword>
<name>A0A1M6ZU45_9FIRM</name>
<evidence type="ECO:0008006" key="3">
    <source>
        <dbReference type="Google" id="ProtNLM"/>
    </source>
</evidence>
<evidence type="ECO:0000313" key="1">
    <source>
        <dbReference type="EMBL" id="SHL33875.1"/>
    </source>
</evidence>
<accession>A0A1M6ZU45</accession>
<dbReference type="OrthoDB" id="1820469at2"/>
<dbReference type="AlphaFoldDB" id="A0A1M6ZU45"/>
<dbReference type="RefSeq" id="WP_073279440.1">
    <property type="nucleotide sequence ID" value="NZ_FRAC01000030.1"/>
</dbReference>
<proteinExistence type="predicted"/>